<evidence type="ECO:0000256" key="3">
    <source>
        <dbReference type="ARBA" id="ARBA00012251"/>
    </source>
</evidence>
<reference evidence="15 16" key="1">
    <citation type="journal article" date="2011" name="Science">
        <title>Comparative functional genomics of the fission yeasts.</title>
        <authorList>
            <person name="Rhind N."/>
            <person name="Chen Z."/>
            <person name="Yassour M."/>
            <person name="Thompson D.A."/>
            <person name="Haas B.J."/>
            <person name="Habib N."/>
            <person name="Wapinski I."/>
            <person name="Roy S."/>
            <person name="Lin M.F."/>
            <person name="Heiman D.I."/>
            <person name="Young S.K."/>
            <person name="Furuya K."/>
            <person name="Guo Y."/>
            <person name="Pidoux A."/>
            <person name="Chen H.M."/>
            <person name="Robbertse B."/>
            <person name="Goldberg J.M."/>
            <person name="Aoki K."/>
            <person name="Bayne E.H."/>
            <person name="Berlin A.M."/>
            <person name="Desjardins C.A."/>
            <person name="Dobbs E."/>
            <person name="Dukaj L."/>
            <person name="Fan L."/>
            <person name="FitzGerald M.G."/>
            <person name="French C."/>
            <person name="Gujja S."/>
            <person name="Hansen K."/>
            <person name="Keifenheim D."/>
            <person name="Levin J.Z."/>
            <person name="Mosher R.A."/>
            <person name="Mueller C.A."/>
            <person name="Pfiffner J."/>
            <person name="Priest M."/>
            <person name="Russ C."/>
            <person name="Smialowska A."/>
            <person name="Swoboda P."/>
            <person name="Sykes S.M."/>
            <person name="Vaughn M."/>
            <person name="Vengrova S."/>
            <person name="Yoder R."/>
            <person name="Zeng Q."/>
            <person name="Allshire R."/>
            <person name="Baulcombe D."/>
            <person name="Birren B.W."/>
            <person name="Brown W."/>
            <person name="Ekwall K."/>
            <person name="Kellis M."/>
            <person name="Leatherwood J."/>
            <person name="Levin H."/>
            <person name="Margalit H."/>
            <person name="Martienssen R."/>
            <person name="Nieduszynski C.A."/>
            <person name="Spatafora J.W."/>
            <person name="Friedman N."/>
            <person name="Dalgaard J.Z."/>
            <person name="Baumann P."/>
            <person name="Niki H."/>
            <person name="Regev A."/>
            <person name="Nusbaum C."/>
        </authorList>
    </citation>
    <scope>NUCLEOTIDE SEQUENCE [LARGE SCALE GENOMIC DNA]</scope>
    <source>
        <strain evidence="16">OY26 / ATCC MYA-4695 / CBS 11777 / NBRC 106824 / NRRL Y48691</strain>
    </source>
</reference>
<dbReference type="InterPro" id="IPR013083">
    <property type="entry name" value="Znf_RING/FYVE/PHD"/>
</dbReference>
<evidence type="ECO:0000313" key="16">
    <source>
        <dbReference type="Proteomes" id="UP000015464"/>
    </source>
</evidence>
<dbReference type="InterPro" id="IPR006575">
    <property type="entry name" value="RWD_dom"/>
</dbReference>
<accession>S9W2C3</accession>
<evidence type="ECO:0000256" key="8">
    <source>
        <dbReference type="ARBA" id="ARBA00022786"/>
    </source>
</evidence>
<dbReference type="PROSITE" id="PS50089">
    <property type="entry name" value="ZF_RING_2"/>
    <property type="match status" value="1"/>
</dbReference>
<dbReference type="EC" id="2.3.2.31" evidence="3"/>
<dbReference type="GO" id="GO:0008270">
    <property type="term" value="F:zinc ion binding"/>
    <property type="evidence" value="ECO:0007669"/>
    <property type="project" value="UniProtKB-KW"/>
</dbReference>
<dbReference type="Gene3D" id="3.30.40.10">
    <property type="entry name" value="Zinc/RING finger domain, C3HC4 (zinc finger)"/>
    <property type="match status" value="1"/>
</dbReference>
<keyword evidence="5" id="KW-0479">Metal-binding</keyword>
<feature type="domain" description="RING-type" evidence="14">
    <location>
        <begin position="177"/>
        <end position="427"/>
    </location>
</feature>
<dbReference type="SUPFAM" id="SSF57850">
    <property type="entry name" value="RING/U-box"/>
    <property type="match status" value="3"/>
</dbReference>
<evidence type="ECO:0000259" key="12">
    <source>
        <dbReference type="PROSITE" id="PS50089"/>
    </source>
</evidence>
<feature type="domain" description="RING-type" evidence="12">
    <location>
        <begin position="181"/>
        <end position="215"/>
    </location>
</feature>
<feature type="domain" description="RWD" evidence="13">
    <location>
        <begin position="23"/>
        <end position="142"/>
    </location>
</feature>
<keyword evidence="4" id="KW-0808">Transferase</keyword>
<evidence type="ECO:0000259" key="13">
    <source>
        <dbReference type="PROSITE" id="PS50908"/>
    </source>
</evidence>
<dbReference type="PROSITE" id="PS51873">
    <property type="entry name" value="TRIAD"/>
    <property type="match status" value="1"/>
</dbReference>
<dbReference type="PANTHER" id="PTHR11685">
    <property type="entry name" value="RBR FAMILY RING FINGER AND IBR DOMAIN-CONTAINING"/>
    <property type="match status" value="1"/>
</dbReference>
<dbReference type="SMART" id="SM00591">
    <property type="entry name" value="RWD"/>
    <property type="match status" value="1"/>
</dbReference>
<dbReference type="Pfam" id="PF01485">
    <property type="entry name" value="IBR"/>
    <property type="match status" value="1"/>
</dbReference>
<evidence type="ECO:0000256" key="1">
    <source>
        <dbReference type="ARBA" id="ARBA00001798"/>
    </source>
</evidence>
<evidence type="ECO:0000256" key="2">
    <source>
        <dbReference type="ARBA" id="ARBA00004906"/>
    </source>
</evidence>
<dbReference type="CDD" id="cd23820">
    <property type="entry name" value="RWD_RNF14"/>
    <property type="match status" value="1"/>
</dbReference>
<evidence type="ECO:0000259" key="14">
    <source>
        <dbReference type="PROSITE" id="PS51873"/>
    </source>
</evidence>
<dbReference type="CDD" id="cd20341">
    <property type="entry name" value="BRcat_RBR_RNF14"/>
    <property type="match status" value="1"/>
</dbReference>
<dbReference type="InterPro" id="IPR044066">
    <property type="entry name" value="TRIAD_supradom"/>
</dbReference>
<dbReference type="Gene3D" id="1.20.120.1750">
    <property type="match status" value="1"/>
</dbReference>
<dbReference type="GO" id="GO:0016567">
    <property type="term" value="P:protein ubiquitination"/>
    <property type="evidence" value="ECO:0007669"/>
    <property type="project" value="InterPro"/>
</dbReference>
<proteinExistence type="inferred from homology"/>
<evidence type="ECO:0000256" key="7">
    <source>
        <dbReference type="ARBA" id="ARBA00022771"/>
    </source>
</evidence>
<evidence type="ECO:0000256" key="9">
    <source>
        <dbReference type="ARBA" id="ARBA00022833"/>
    </source>
</evidence>
<dbReference type="AlphaFoldDB" id="S9W2C3"/>
<dbReference type="STRING" id="653667.S9W2C3"/>
<gene>
    <name evidence="15" type="ORF">SPOG_04837</name>
</gene>
<dbReference type="InterPro" id="IPR002867">
    <property type="entry name" value="IBR_dom"/>
</dbReference>
<dbReference type="Gene3D" id="2.20.25.20">
    <property type="match status" value="1"/>
</dbReference>
<evidence type="ECO:0000256" key="10">
    <source>
        <dbReference type="ARBA" id="ARBA00044508"/>
    </source>
</evidence>
<evidence type="ECO:0000256" key="6">
    <source>
        <dbReference type="ARBA" id="ARBA00022737"/>
    </source>
</evidence>
<dbReference type="OrthoDB" id="1431934at2759"/>
<dbReference type="GO" id="GO:0016874">
    <property type="term" value="F:ligase activity"/>
    <property type="evidence" value="ECO:0007669"/>
    <property type="project" value="UniProtKB-KW"/>
</dbReference>
<dbReference type="Proteomes" id="UP000015464">
    <property type="component" value="Unassembled WGS sequence"/>
</dbReference>
<dbReference type="SMART" id="SM00647">
    <property type="entry name" value="IBR"/>
    <property type="match status" value="2"/>
</dbReference>
<dbReference type="eggNOG" id="KOG1814">
    <property type="taxonomic scope" value="Eukaryota"/>
</dbReference>
<keyword evidence="8" id="KW-0833">Ubl conjugation pathway</keyword>
<dbReference type="InterPro" id="IPR031127">
    <property type="entry name" value="E3_UB_ligase_RBR"/>
</dbReference>
<protein>
    <recommendedName>
        <fullName evidence="3">RBR-type E3 ubiquitin transferase</fullName>
        <ecNumber evidence="3">2.3.2.31</ecNumber>
    </recommendedName>
</protein>
<keyword evidence="6" id="KW-0677">Repeat</keyword>
<evidence type="ECO:0000256" key="5">
    <source>
        <dbReference type="ARBA" id="ARBA00022723"/>
    </source>
</evidence>
<name>S9W2C3_SCHCR</name>
<dbReference type="EMBL" id="KE546990">
    <property type="protein sequence ID" value="EPY52180.1"/>
    <property type="molecule type" value="Genomic_DNA"/>
</dbReference>
<comment type="catalytic activity">
    <reaction evidence="1">
        <text>[E2 ubiquitin-conjugating enzyme]-S-ubiquitinyl-L-cysteine + [acceptor protein]-L-lysine = [E2 ubiquitin-conjugating enzyme]-L-cysteine + [acceptor protein]-N(6)-ubiquitinyl-L-lysine.</text>
        <dbReference type="EC" id="2.3.2.31"/>
    </reaction>
</comment>
<dbReference type="Pfam" id="PF26200">
    <property type="entry name" value="Rcat_RNF216"/>
    <property type="match status" value="1"/>
</dbReference>
<dbReference type="Gene3D" id="3.10.110.10">
    <property type="entry name" value="Ubiquitin Conjugating Enzyme"/>
    <property type="match status" value="1"/>
</dbReference>
<evidence type="ECO:0000256" key="4">
    <source>
        <dbReference type="ARBA" id="ARBA00022679"/>
    </source>
</evidence>
<dbReference type="InterPro" id="IPR047548">
    <property type="entry name" value="Rcat_RBR_RNF14"/>
</dbReference>
<comment type="pathway">
    <text evidence="2">Protein modification; protein ubiquitination.</text>
</comment>
<dbReference type="FunFam" id="3.30.40.10:FF:000416">
    <property type="entry name" value="RBR-type E3 ubiquitin transferase"/>
    <property type="match status" value="1"/>
</dbReference>
<keyword evidence="15" id="KW-0436">Ligase</keyword>
<keyword evidence="16" id="KW-1185">Reference proteome</keyword>
<dbReference type="InterPro" id="IPR016135">
    <property type="entry name" value="UBQ-conjugating_enzyme/RWD"/>
</dbReference>
<comment type="similarity">
    <text evidence="10">Belongs to the RBR family. RNF14 subfamily.</text>
</comment>
<evidence type="ECO:0000256" key="11">
    <source>
        <dbReference type="PROSITE-ProRule" id="PRU00175"/>
    </source>
</evidence>
<dbReference type="PROSITE" id="PS50908">
    <property type="entry name" value="RWD"/>
    <property type="match status" value="1"/>
</dbReference>
<dbReference type="CDD" id="cd20354">
    <property type="entry name" value="Rcat_RBR_RNF14"/>
    <property type="match status" value="1"/>
</dbReference>
<sequence length="442" mass="51084">MLVPCEIMTRKTLIDENRELINDELVALQSIYPELELDGNNCGRVSIPVSTEDTFYLSFPDLKRTNNIDTIATKHFPAIELEFFLREGYPQKSPPVFFLKSSWLPMRQRRTLTSSMVRLWNEIHDCVLFDAIELLRSSASSAFQSPKEMVFPSDSESLKQEFLTTDKHASLMDFENRTFTCLICFDNFSGKDCFRLARCGHVCCKQCLTDYYSVCIEEGMFTQLKCVDLECAKTASILTLEEMEMIVGPELRKRFQELDEKRRYENDANIVFCPRKSCQGPARRDPGQKLAICLKCDFAFCSFCQASWHGDLSACKLQGDSKKLVKMYLDYQESDADKAEELEKRYGKRILDKLVEQVKNDEEAERWALLNGQRCPTCDRVVERIDGCCHMICLCGTHFCFLCGAYLMEANPYIHFNDPMSTCYAMLFASPEEKQRFSENWL</sequence>
<dbReference type="InterPro" id="IPR001841">
    <property type="entry name" value="Znf_RING"/>
</dbReference>
<keyword evidence="9" id="KW-0862">Zinc</keyword>
<dbReference type="OMA" id="PRSWCQG"/>
<evidence type="ECO:0000313" key="15">
    <source>
        <dbReference type="EMBL" id="EPY52180.1"/>
    </source>
</evidence>
<keyword evidence="7 11" id="KW-0863">Zinc-finger</keyword>
<organism evidence="15 16">
    <name type="scientific">Schizosaccharomyces cryophilus (strain OY26 / ATCC MYA-4695 / CBS 11777 / NBRC 106824 / NRRL Y48691)</name>
    <name type="common">Fission yeast</name>
    <dbReference type="NCBI Taxonomy" id="653667"/>
    <lineage>
        <taxon>Eukaryota</taxon>
        <taxon>Fungi</taxon>
        <taxon>Dikarya</taxon>
        <taxon>Ascomycota</taxon>
        <taxon>Taphrinomycotina</taxon>
        <taxon>Schizosaccharomycetes</taxon>
        <taxon>Schizosaccharomycetales</taxon>
        <taxon>Schizosaccharomycetaceae</taxon>
        <taxon>Schizosaccharomyces</taxon>
    </lineage>
</organism>
<dbReference type="GeneID" id="25039150"/>
<dbReference type="GO" id="GO:0061630">
    <property type="term" value="F:ubiquitin protein ligase activity"/>
    <property type="evidence" value="ECO:0007669"/>
    <property type="project" value="UniProtKB-EC"/>
</dbReference>
<dbReference type="SUPFAM" id="SSF54495">
    <property type="entry name" value="UBC-like"/>
    <property type="match status" value="1"/>
</dbReference>
<dbReference type="Pfam" id="PF05773">
    <property type="entry name" value="RWD"/>
    <property type="match status" value="1"/>
</dbReference>
<dbReference type="RefSeq" id="XP_013023563.1">
    <property type="nucleotide sequence ID" value="XM_013168109.1"/>
</dbReference>
<dbReference type="HOGENOM" id="CLU_021364_2_2_1"/>